<evidence type="ECO:0008006" key="3">
    <source>
        <dbReference type="Google" id="ProtNLM"/>
    </source>
</evidence>
<sequence length="103" mass="11704">MSYQLVLQVRGNSLVDFDVMMNLEKELSIELNDIAEVDGHDMGCSEINIFILTTNPTVVFEASKPILDRFRLLNDVKAGYRLLSDDVYTTIWPDDSTDEFLVA</sequence>
<evidence type="ECO:0000313" key="2">
    <source>
        <dbReference type="Proteomes" id="UP000182489"/>
    </source>
</evidence>
<comment type="caution">
    <text evidence="1">The sequence shown here is derived from an EMBL/GenBank/DDBJ whole genome shotgun (WGS) entry which is preliminary data.</text>
</comment>
<accession>A0AB38C741</accession>
<dbReference type="EMBL" id="FPKH01000001">
    <property type="protein sequence ID" value="SFX44838.1"/>
    <property type="molecule type" value="Genomic_DNA"/>
</dbReference>
<name>A0AB38C741_9BURK</name>
<organism evidence="1 2">
    <name type="scientific">Janthinobacterium lividum</name>
    <dbReference type="NCBI Taxonomy" id="29581"/>
    <lineage>
        <taxon>Bacteria</taxon>
        <taxon>Pseudomonadati</taxon>
        <taxon>Pseudomonadota</taxon>
        <taxon>Betaproteobacteria</taxon>
        <taxon>Burkholderiales</taxon>
        <taxon>Oxalobacteraceae</taxon>
        <taxon>Janthinobacterium</taxon>
    </lineage>
</organism>
<dbReference type="Proteomes" id="UP000182489">
    <property type="component" value="Unassembled WGS sequence"/>
</dbReference>
<proteinExistence type="predicted"/>
<protein>
    <recommendedName>
        <fullName evidence="3">ABC transporter</fullName>
    </recommendedName>
</protein>
<reference evidence="1 2" key="1">
    <citation type="submission" date="2016-11" db="EMBL/GenBank/DDBJ databases">
        <authorList>
            <person name="Varghese N."/>
            <person name="Submissions S."/>
        </authorList>
    </citation>
    <scope>NUCLEOTIDE SEQUENCE [LARGE SCALE GENOMIC DNA]</scope>
    <source>
        <strain evidence="1 2">NFR18</strain>
    </source>
</reference>
<dbReference type="AlphaFoldDB" id="A0AB38C741"/>
<dbReference type="RefSeq" id="WP_072453846.1">
    <property type="nucleotide sequence ID" value="NZ_FPKH01000001.1"/>
</dbReference>
<evidence type="ECO:0000313" key="1">
    <source>
        <dbReference type="EMBL" id="SFX44838.1"/>
    </source>
</evidence>
<gene>
    <name evidence="1" type="ORF">SAMN03097694_2233</name>
</gene>